<keyword evidence="1" id="KW-0808">Transferase</keyword>
<evidence type="ECO:0000256" key="1">
    <source>
        <dbReference type="ARBA" id="ARBA00022679"/>
    </source>
</evidence>
<evidence type="ECO:0000256" key="3">
    <source>
        <dbReference type="ARBA" id="ARBA00023012"/>
    </source>
</evidence>
<evidence type="ECO:0000313" key="6">
    <source>
        <dbReference type="EMBL" id="MDZ5459090.1"/>
    </source>
</evidence>
<dbReference type="CDD" id="cd19410">
    <property type="entry name" value="HK9-like_sensor"/>
    <property type="match status" value="1"/>
</dbReference>
<dbReference type="Pfam" id="PF07730">
    <property type="entry name" value="HisKA_3"/>
    <property type="match status" value="1"/>
</dbReference>
<dbReference type="Proteomes" id="UP001293718">
    <property type="component" value="Unassembled WGS sequence"/>
</dbReference>
<evidence type="ECO:0000313" key="7">
    <source>
        <dbReference type="Proteomes" id="UP001293718"/>
    </source>
</evidence>
<dbReference type="Pfam" id="PF05227">
    <property type="entry name" value="CHASE3"/>
    <property type="match status" value="1"/>
</dbReference>
<reference evidence="6 7" key="1">
    <citation type="submission" date="2023-11" db="EMBL/GenBank/DDBJ databases">
        <title>Draft genome of Azohydromonas lata strain H1 (DSM1123), a polyhydroxyalkanoate producer.</title>
        <authorList>
            <person name="Traversa D."/>
            <person name="D'Addabbo P."/>
            <person name="Pazzani C."/>
            <person name="Manzari C."/>
            <person name="Chiara M."/>
            <person name="Scrascia M."/>
        </authorList>
    </citation>
    <scope>NUCLEOTIDE SEQUENCE [LARGE SCALE GENOMIC DNA]</scope>
    <source>
        <strain evidence="6 7">H1</strain>
    </source>
</reference>
<feature type="domain" description="Histidine kinase" evidence="5">
    <location>
        <begin position="265"/>
        <end position="461"/>
    </location>
</feature>
<protein>
    <submittedName>
        <fullName evidence="6">CHASE3 domain-containing protein</fullName>
    </submittedName>
</protein>
<keyword evidence="4" id="KW-0812">Transmembrane</keyword>
<organism evidence="6 7">
    <name type="scientific">Azohydromonas lata</name>
    <dbReference type="NCBI Taxonomy" id="45677"/>
    <lineage>
        <taxon>Bacteria</taxon>
        <taxon>Pseudomonadati</taxon>
        <taxon>Pseudomonadota</taxon>
        <taxon>Betaproteobacteria</taxon>
        <taxon>Burkholderiales</taxon>
        <taxon>Sphaerotilaceae</taxon>
        <taxon>Azohydromonas</taxon>
    </lineage>
</organism>
<dbReference type="EMBL" id="JAXOJX010000038">
    <property type="protein sequence ID" value="MDZ5459090.1"/>
    <property type="molecule type" value="Genomic_DNA"/>
</dbReference>
<dbReference type="InterPro" id="IPR050482">
    <property type="entry name" value="Sensor_HK_TwoCompSys"/>
</dbReference>
<keyword evidence="4" id="KW-1133">Transmembrane helix</keyword>
<sequence length="470" mass="52250">MKHILATMPRLAFWFDRLSRSAFAFPLAMVAALGLLVISELSFRHAVQDIERLRVQNVARVATHQLLLAVVDAESGQRGYLLTGRAEYLQPYQKAVQEIREATVALQQRYGANDPQRPQLDRLLQLVADKLSELETTLQLRTQGREEAWRALVGSGIGREAMQAMRLAADQLIASETRAISEQGDGIKETLQVNRIGVGTVTAIGLLAFFMYLRQSVALDLERQSRQHSLQEERDRLEAQVRQRTADLTHLAQHLQSAREDEKSRLARELHDELGALLTAAKLDLARIRSRLVQMGSAAPELFTRIEHLTSTLNSGIALKRRIIEDLRPSALSNLGLVAALEILTREFEQRSGLKVACSLQDVKLTPACELTVYRLVQEGLTNVAKYAQAREVHITLREEGAWALASVQDDGQGFDTRVQKPSAHGLLGMRYRVEAEGGRLLLQSTPGAGTRIEAVLPLRTEETQAAAMA</sequence>
<gene>
    <name evidence="6" type="ORF">SM757_21160</name>
</gene>
<dbReference type="InterPro" id="IPR036890">
    <property type="entry name" value="HATPase_C_sf"/>
</dbReference>
<dbReference type="RefSeq" id="WP_322466938.1">
    <property type="nucleotide sequence ID" value="NZ_JAXOJX010000038.1"/>
</dbReference>
<dbReference type="InterPro" id="IPR003594">
    <property type="entry name" value="HATPase_dom"/>
</dbReference>
<dbReference type="Gene3D" id="3.30.565.10">
    <property type="entry name" value="Histidine kinase-like ATPase, C-terminal domain"/>
    <property type="match status" value="1"/>
</dbReference>
<feature type="transmembrane region" description="Helical" evidence="4">
    <location>
        <begin position="23"/>
        <end position="43"/>
    </location>
</feature>
<keyword evidence="3" id="KW-0902">Two-component regulatory system</keyword>
<proteinExistence type="predicted"/>
<accession>A0ABU5IJL7</accession>
<name>A0ABU5IJL7_9BURK</name>
<evidence type="ECO:0000259" key="5">
    <source>
        <dbReference type="PROSITE" id="PS50109"/>
    </source>
</evidence>
<dbReference type="PANTHER" id="PTHR24421">
    <property type="entry name" value="NITRATE/NITRITE SENSOR PROTEIN NARX-RELATED"/>
    <property type="match status" value="1"/>
</dbReference>
<dbReference type="SUPFAM" id="SSF55874">
    <property type="entry name" value="ATPase domain of HSP90 chaperone/DNA topoisomerase II/histidine kinase"/>
    <property type="match status" value="1"/>
</dbReference>
<keyword evidence="7" id="KW-1185">Reference proteome</keyword>
<dbReference type="InterPro" id="IPR005467">
    <property type="entry name" value="His_kinase_dom"/>
</dbReference>
<keyword evidence="2" id="KW-0418">Kinase</keyword>
<dbReference type="PANTHER" id="PTHR24421:SF58">
    <property type="entry name" value="SIGNAL TRANSDUCTION HISTIDINE-PROTEIN KINASE_PHOSPHATASE UHPB"/>
    <property type="match status" value="1"/>
</dbReference>
<comment type="caution">
    <text evidence="6">The sequence shown here is derived from an EMBL/GenBank/DDBJ whole genome shotgun (WGS) entry which is preliminary data.</text>
</comment>
<dbReference type="InterPro" id="IPR007891">
    <property type="entry name" value="CHASE3"/>
</dbReference>
<evidence type="ECO:0000256" key="2">
    <source>
        <dbReference type="ARBA" id="ARBA00022777"/>
    </source>
</evidence>
<dbReference type="Pfam" id="PF02518">
    <property type="entry name" value="HATPase_c"/>
    <property type="match status" value="1"/>
</dbReference>
<dbReference type="InterPro" id="IPR011712">
    <property type="entry name" value="Sig_transdc_His_kin_sub3_dim/P"/>
</dbReference>
<dbReference type="Gene3D" id="1.20.5.1930">
    <property type="match status" value="1"/>
</dbReference>
<dbReference type="CDD" id="cd16917">
    <property type="entry name" value="HATPase_UhpB-NarQ-NarX-like"/>
    <property type="match status" value="1"/>
</dbReference>
<dbReference type="PROSITE" id="PS50109">
    <property type="entry name" value="HIS_KIN"/>
    <property type="match status" value="1"/>
</dbReference>
<keyword evidence="4" id="KW-0472">Membrane</keyword>
<evidence type="ECO:0000256" key="4">
    <source>
        <dbReference type="SAM" id="Phobius"/>
    </source>
</evidence>